<dbReference type="RefSeq" id="WP_106595164.1">
    <property type="nucleotide sequence ID" value="NZ_PYAS01000004.1"/>
</dbReference>
<dbReference type="CDD" id="cd18012">
    <property type="entry name" value="DEXQc_arch_SWI2_SNF2"/>
    <property type="match status" value="1"/>
</dbReference>
<keyword evidence="7" id="KW-1185">Reference proteome</keyword>
<protein>
    <submittedName>
        <fullName evidence="6">SNF2 helicase associated protein</fullName>
    </submittedName>
</protein>
<dbReference type="Pfam" id="PF00176">
    <property type="entry name" value="SNF2-rel_dom"/>
    <property type="match status" value="1"/>
</dbReference>
<dbReference type="SUPFAM" id="SSF52540">
    <property type="entry name" value="P-loop containing nucleoside triphosphate hydrolases"/>
    <property type="match status" value="2"/>
</dbReference>
<dbReference type="SMART" id="SM00490">
    <property type="entry name" value="HELICc"/>
    <property type="match status" value="1"/>
</dbReference>
<dbReference type="InterPro" id="IPR049730">
    <property type="entry name" value="SNF2/RAD54-like_C"/>
</dbReference>
<gene>
    <name evidence="6" type="ORF">CLV60_104213</name>
</gene>
<feature type="domain" description="Helicase C-terminal" evidence="5">
    <location>
        <begin position="968"/>
        <end position="1119"/>
    </location>
</feature>
<dbReference type="GO" id="GO:0016787">
    <property type="term" value="F:hydrolase activity"/>
    <property type="evidence" value="ECO:0007669"/>
    <property type="project" value="UniProtKB-KW"/>
</dbReference>
<feature type="domain" description="SWIM-type" evidence="3">
    <location>
        <begin position="71"/>
        <end position="107"/>
    </location>
</feature>
<dbReference type="PROSITE" id="PS50966">
    <property type="entry name" value="ZF_SWIM"/>
    <property type="match status" value="1"/>
</dbReference>
<keyword evidence="2" id="KW-0863">Zinc-finger</keyword>
<dbReference type="Pfam" id="PF08455">
    <property type="entry name" value="SNF2_assoc"/>
    <property type="match status" value="1"/>
</dbReference>
<organism evidence="6 7">
    <name type="scientific">Dyadobacter jiangsuensis</name>
    <dbReference type="NCBI Taxonomy" id="1591085"/>
    <lineage>
        <taxon>Bacteria</taxon>
        <taxon>Pseudomonadati</taxon>
        <taxon>Bacteroidota</taxon>
        <taxon>Cytophagia</taxon>
        <taxon>Cytophagales</taxon>
        <taxon>Spirosomataceae</taxon>
        <taxon>Dyadobacter</taxon>
    </lineage>
</organism>
<dbReference type="PANTHER" id="PTHR10799">
    <property type="entry name" value="SNF2/RAD54 HELICASE FAMILY"/>
    <property type="match status" value="1"/>
</dbReference>
<dbReference type="InterPro" id="IPR000330">
    <property type="entry name" value="SNF2_N"/>
</dbReference>
<feature type="domain" description="Helicase ATP-binding" evidence="4">
    <location>
        <begin position="686"/>
        <end position="845"/>
    </location>
</feature>
<dbReference type="GO" id="GO:0005524">
    <property type="term" value="F:ATP binding"/>
    <property type="evidence" value="ECO:0007669"/>
    <property type="project" value="InterPro"/>
</dbReference>
<dbReference type="Proteomes" id="UP000241964">
    <property type="component" value="Unassembled WGS sequence"/>
</dbReference>
<keyword evidence="2" id="KW-0862">Zinc</keyword>
<evidence type="ECO:0000256" key="1">
    <source>
        <dbReference type="ARBA" id="ARBA00022801"/>
    </source>
</evidence>
<name>A0A2P8G8G7_9BACT</name>
<comment type="caution">
    <text evidence="6">The sequence shown here is derived from an EMBL/GenBank/DDBJ whole genome shotgun (WGS) entry which is preliminary data.</text>
</comment>
<dbReference type="PROSITE" id="PS51194">
    <property type="entry name" value="HELICASE_CTER"/>
    <property type="match status" value="1"/>
</dbReference>
<dbReference type="Gene3D" id="3.40.50.300">
    <property type="entry name" value="P-loop containing nucleotide triphosphate hydrolases"/>
    <property type="match status" value="1"/>
</dbReference>
<dbReference type="Pfam" id="PF00271">
    <property type="entry name" value="Helicase_C"/>
    <property type="match status" value="1"/>
</dbReference>
<evidence type="ECO:0000259" key="3">
    <source>
        <dbReference type="PROSITE" id="PS50966"/>
    </source>
</evidence>
<dbReference type="GO" id="GO:0008270">
    <property type="term" value="F:zinc ion binding"/>
    <property type="evidence" value="ECO:0007669"/>
    <property type="project" value="UniProtKB-KW"/>
</dbReference>
<dbReference type="Gene3D" id="3.40.50.10810">
    <property type="entry name" value="Tandem AAA-ATPase domain"/>
    <property type="match status" value="1"/>
</dbReference>
<dbReference type="InterPro" id="IPR001650">
    <property type="entry name" value="Helicase_C-like"/>
</dbReference>
<dbReference type="InterPro" id="IPR014001">
    <property type="entry name" value="Helicase_ATP-bd"/>
</dbReference>
<proteinExistence type="predicted"/>
<keyword evidence="1" id="KW-0378">Hydrolase</keyword>
<dbReference type="InterPro" id="IPR027417">
    <property type="entry name" value="P-loop_NTPase"/>
</dbReference>
<evidence type="ECO:0000256" key="2">
    <source>
        <dbReference type="PROSITE-ProRule" id="PRU00325"/>
    </source>
</evidence>
<reference evidence="6 7" key="1">
    <citation type="submission" date="2018-03" db="EMBL/GenBank/DDBJ databases">
        <title>Genomic Encyclopedia of Archaeal and Bacterial Type Strains, Phase II (KMG-II): from individual species to whole genera.</title>
        <authorList>
            <person name="Goeker M."/>
        </authorList>
    </citation>
    <scope>NUCLEOTIDE SEQUENCE [LARGE SCALE GENOMIC DNA]</scope>
    <source>
        <strain evidence="6 7">DSM 29057</strain>
    </source>
</reference>
<evidence type="ECO:0000259" key="5">
    <source>
        <dbReference type="PROSITE" id="PS51194"/>
    </source>
</evidence>
<dbReference type="SMART" id="SM00487">
    <property type="entry name" value="DEXDc"/>
    <property type="match status" value="1"/>
</dbReference>
<evidence type="ECO:0000313" key="7">
    <source>
        <dbReference type="Proteomes" id="UP000241964"/>
    </source>
</evidence>
<evidence type="ECO:0000313" key="6">
    <source>
        <dbReference type="EMBL" id="PSL30271.1"/>
    </source>
</evidence>
<sequence length="1133" mass="131341">MNKNEPAGGTAPSQHNYIFLDFNLAGLSTTHILNHSADMPATERRGYFEIQPDDMVVDYAAFRIQWGGEAFKVVVKQNDRMVNLYCECTRPKRKLCEHQVQVLYNIMNRRDFRAFFDKNLRNDRLRALAADYGMEAESDLNQYFTIEYVNRELRVLPLIKELIPINQAAVSAMQDQLFSDPARHLPEAKPADTNTRTIVAIGLNKYYDHFFLEMYDAPVTRDGKLKNPFVQLNPLEQLWKTQDHDLSRFYTAIASFSNNFRKKNPETDLAGLRAVLKNPDKLDFYYHTPLVSDNINAGSLVAVKLAQSDVDVHLTIDKKDPFFRISGQLIIDSVHLDLENVEIRYDYFVLYKDSLHLIESEDILKVLYFFRQHNQRIYIHETKFEDFRQNLLAKLPPRIRISYTYVKPATPAQRAEQGFDGRVEKIIYLEDFGNYVLITPVVKYGSVEVPLYTKNDIYSVDGHGNPFIVKRDEEEELRYMAAMMRQHPDFEYQLDEGIQDKHFFYLHRSRVLDENWFPDAFDEWKNQGITILGFNQITKNRLNVNKAKVSIHVNSGINWFNTTATVQFGSQKVTLKNLHKAAKNRNKYVELSDGTLGILPEQWLEKFARYFEVGEIVGEEIHTPKISFAAVHDMYDAEMLDREAQEQIAFYESRFTDFDSIKPVPVPKKLKASLRGYQKQGLNWLNFLDDFNFGGCLADDMGLGKTLQIIAFILLQRKKQVRNTNLVIVPTSLVFNWQAEVAKFAPDIRMLTIYGADRVKDITDFDRYEIVLTSYGTLLSDVNFLKKYHFNYIILDESQAIKNPESQRYKAVRLLHARNRIVMTGTPVENNTFDLYGQLSFACPGLLGNKTQFRNHFSTPIDRFKDAERAVELQKRVSPFILRRTKQQVASELPEKTEMVIYCEMGEEQRRVYNAYELEFYIYLNTTSEGDIKRSQLHVLQGLTKLRQICDSPALLRDEKFYGNASAKIDTLVEQIESKATQHKILIFSQFVSMLDLIRPELESRGIGYEYLTGQSRDRAAKVENFQTNPDVRVFLISLKAGGTGLNLTEADYVYLIDPWWNPAVENQAIDRSHRIGQDKHVIAVRLICPDTIEEKIMELQETKKDLANDLIKTDSDILKSLTRDDLLRLVAR</sequence>
<dbReference type="EMBL" id="PYAS01000004">
    <property type="protein sequence ID" value="PSL30271.1"/>
    <property type="molecule type" value="Genomic_DNA"/>
</dbReference>
<dbReference type="CDD" id="cd18793">
    <property type="entry name" value="SF2_C_SNF"/>
    <property type="match status" value="1"/>
</dbReference>
<dbReference type="InterPro" id="IPR007527">
    <property type="entry name" value="Znf_SWIM"/>
</dbReference>
<dbReference type="InterPro" id="IPR013663">
    <property type="entry name" value="Helicase_SWF/SNF/SWI_bac"/>
</dbReference>
<dbReference type="OrthoDB" id="9760715at2"/>
<keyword evidence="2" id="KW-0479">Metal-binding</keyword>
<dbReference type="AlphaFoldDB" id="A0A2P8G8G7"/>
<accession>A0A2P8G8G7</accession>
<dbReference type="InterPro" id="IPR038718">
    <property type="entry name" value="SNF2-like_sf"/>
</dbReference>
<evidence type="ECO:0000259" key="4">
    <source>
        <dbReference type="PROSITE" id="PS51192"/>
    </source>
</evidence>
<dbReference type="PROSITE" id="PS51192">
    <property type="entry name" value="HELICASE_ATP_BIND_1"/>
    <property type="match status" value="1"/>
</dbReference>